<organism evidence="2 3">
    <name type="scientific">Jiulongibacter sediminis</name>
    <dbReference type="NCBI Taxonomy" id="1605367"/>
    <lineage>
        <taxon>Bacteria</taxon>
        <taxon>Pseudomonadati</taxon>
        <taxon>Bacteroidota</taxon>
        <taxon>Cytophagia</taxon>
        <taxon>Cytophagales</taxon>
        <taxon>Leadbetterellaceae</taxon>
        <taxon>Jiulongibacter</taxon>
    </lineage>
</organism>
<gene>
    <name evidence="2" type="ORF">AFM12_00160</name>
</gene>
<comment type="caution">
    <text evidence="2">The sequence shown here is derived from an EMBL/GenBank/DDBJ whole genome shotgun (WGS) entry which is preliminary data.</text>
</comment>
<proteinExistence type="predicted"/>
<dbReference type="Proteomes" id="UP000050454">
    <property type="component" value="Unassembled WGS sequence"/>
</dbReference>
<evidence type="ECO:0000313" key="2">
    <source>
        <dbReference type="EMBL" id="KPM49104.1"/>
    </source>
</evidence>
<dbReference type="PANTHER" id="PTHR38743:SF2">
    <property type="entry name" value="DUF2185 DOMAIN-CONTAINING PROTEIN"/>
    <property type="match status" value="1"/>
</dbReference>
<keyword evidence="3" id="KW-1185">Reference proteome</keyword>
<dbReference type="AlphaFoldDB" id="A0A0P7C6R0"/>
<dbReference type="RefSeq" id="WP_055142973.1">
    <property type="nucleotide sequence ID" value="NZ_CAKZPM010000010.1"/>
</dbReference>
<accession>A0A0P7C6R0</accession>
<dbReference type="STRING" id="1605367.AFM12_00160"/>
<dbReference type="InterPro" id="IPR018689">
    <property type="entry name" value="Imm33_dom"/>
</dbReference>
<evidence type="ECO:0000313" key="3">
    <source>
        <dbReference type="Proteomes" id="UP000050454"/>
    </source>
</evidence>
<feature type="domain" description="Immunity protein Imm33" evidence="1">
    <location>
        <begin position="19"/>
        <end position="101"/>
    </location>
</feature>
<protein>
    <recommendedName>
        <fullName evidence="1">Immunity protein Imm33 domain-containing protein</fullName>
    </recommendedName>
</protein>
<reference evidence="2 3" key="1">
    <citation type="submission" date="2015-07" db="EMBL/GenBank/DDBJ databases">
        <title>The draft genome sequence of Leadbetterella sp. JN14-9.</title>
        <authorList>
            <person name="Liu Y."/>
            <person name="Du J."/>
            <person name="Shao Z."/>
        </authorList>
    </citation>
    <scope>NUCLEOTIDE SEQUENCE [LARGE SCALE GENOMIC DNA]</scope>
    <source>
        <strain evidence="2 3">JN14-9</strain>
    </source>
</reference>
<evidence type="ECO:0000259" key="1">
    <source>
        <dbReference type="Pfam" id="PF09951"/>
    </source>
</evidence>
<dbReference type="OrthoDB" id="4827574at2"/>
<sequence>MKKYLITDFEDLLDTGKTCMVTDKITVEGMKVGFMYREMPDDENDSGWRFMSGTEDENYMADPENTLVCDINVVANYDKAIIPMIKKPIGSEWERAEGQDYFRRLRD</sequence>
<dbReference type="PANTHER" id="PTHR38743">
    <property type="entry name" value="SIMILAR TO GLYOXYLASE I FAMILY PROTEIN"/>
    <property type="match status" value="1"/>
</dbReference>
<name>A0A0P7C6R0_9BACT</name>
<dbReference type="EMBL" id="LGTQ01000005">
    <property type="protein sequence ID" value="KPM49104.1"/>
    <property type="molecule type" value="Genomic_DNA"/>
</dbReference>
<dbReference type="Pfam" id="PF09951">
    <property type="entry name" value="Imm33"/>
    <property type="match status" value="1"/>
</dbReference>